<sequence length="211" mass="22822">MRTFPTNFPKYLVLPLLAAACMGCDTQRSATELADPNASAGAVSTPAAAVSYTKDLSRGDYNFAVKTTGTGTQRQLTLRAERLGRELAATSATIEGTVADAVVTNLNNDDYPELLVFVTDAGSGSYGQLLGYEFLSRGRRDLLLPELDKKLSNGYLGHDSFRVDGRKIIRSFPIYRPQDPNSTPTGGTRTIEYVMPKKEGIISVANYTDAP</sequence>
<dbReference type="EMBL" id="BAABHA010000010">
    <property type="protein sequence ID" value="GAA4387638.1"/>
    <property type="molecule type" value="Genomic_DNA"/>
</dbReference>
<evidence type="ECO:0000313" key="1">
    <source>
        <dbReference type="EMBL" id="GAA4387638.1"/>
    </source>
</evidence>
<comment type="caution">
    <text evidence="1">The sequence shown here is derived from an EMBL/GenBank/DDBJ whole genome shotgun (WGS) entry which is preliminary data.</text>
</comment>
<name>A0ABP8JAD9_9BACT</name>
<dbReference type="InterPro" id="IPR038643">
    <property type="entry name" value="PliI_sf"/>
</dbReference>
<dbReference type="Proteomes" id="UP001500454">
    <property type="component" value="Unassembled WGS sequence"/>
</dbReference>
<reference evidence="2" key="1">
    <citation type="journal article" date="2019" name="Int. J. Syst. Evol. Microbiol.">
        <title>The Global Catalogue of Microorganisms (GCM) 10K type strain sequencing project: providing services to taxonomists for standard genome sequencing and annotation.</title>
        <authorList>
            <consortium name="The Broad Institute Genomics Platform"/>
            <consortium name="The Broad Institute Genome Sequencing Center for Infectious Disease"/>
            <person name="Wu L."/>
            <person name="Ma J."/>
        </authorList>
    </citation>
    <scope>NUCLEOTIDE SEQUENCE [LARGE SCALE GENOMIC DNA]</scope>
    <source>
        <strain evidence="2">JCM 17924</strain>
    </source>
</reference>
<proteinExistence type="predicted"/>
<organism evidence="1 2">
    <name type="scientific">Hymenobacter koreensis</name>
    <dbReference type="NCBI Taxonomy" id="1084523"/>
    <lineage>
        <taxon>Bacteria</taxon>
        <taxon>Pseudomonadati</taxon>
        <taxon>Bacteroidota</taxon>
        <taxon>Cytophagia</taxon>
        <taxon>Cytophagales</taxon>
        <taxon>Hymenobacteraceae</taxon>
        <taxon>Hymenobacter</taxon>
    </lineage>
</organism>
<keyword evidence="2" id="KW-1185">Reference proteome</keyword>
<evidence type="ECO:0000313" key="2">
    <source>
        <dbReference type="Proteomes" id="UP001500454"/>
    </source>
</evidence>
<protein>
    <submittedName>
        <fullName evidence="1">Uncharacterized protein</fullName>
    </submittedName>
</protein>
<dbReference type="PROSITE" id="PS51257">
    <property type="entry name" value="PROKAR_LIPOPROTEIN"/>
    <property type="match status" value="1"/>
</dbReference>
<dbReference type="RefSeq" id="WP_345226160.1">
    <property type="nucleotide sequence ID" value="NZ_BAABHA010000010.1"/>
</dbReference>
<gene>
    <name evidence="1" type="ORF">GCM10023186_33470</name>
</gene>
<dbReference type="Gene3D" id="2.40.128.460">
    <property type="entry name" value="Periplasmic lysozyme inhibitor of I-type lysozyme"/>
    <property type="match status" value="1"/>
</dbReference>
<accession>A0ABP8JAD9</accession>